<dbReference type="Pfam" id="PF13545">
    <property type="entry name" value="HTH_Crp_2"/>
    <property type="match status" value="1"/>
</dbReference>
<dbReference type="KEGG" id="vg:28799508"/>
<dbReference type="InterPro" id="IPR012318">
    <property type="entry name" value="HTH_CRP"/>
</dbReference>
<keyword evidence="3" id="KW-1185">Reference proteome</keyword>
<sequence length="559" mass="64593">MEYSVYLESSVVELKPRVLKFLNTLIEKAKEVKDHAISLKKCEIADMVGKDTRTVSRYLKELQEQDIIEVKGKKGRSGGTLIMFNTELIRFNSSDKALINTNQETIEEALNRKFPKKPEKEPKRSRRTKQQILEDKLLNQEHTEKLNYLNDKVERLGGVPDWSWFKETEDPIGNYRTYLISRMYNRYAALFTDKHNAEVEVTGQGNPVSQVTNDYDVLPMRFFGTSRWYQFEKIRLFLEKNDIDPAVYLSAQFSRSIFNGALKNQKKKMLPYVNALISDTSYDVYKQYCEYQKKVSYTYASYQMIPSQFSDDFVIRALCEGYYNADFGTGMLELRSSIEDFLYNADVSDEEEALYNFYRLTESNLRKSNVSFSTRDTLKKFLILQSLSISGGVSRLPNYVILGSEMVRAILVSIDQNVKSKEDATYMKSLALGMLTYPNLDRDEQVAKGRKYLYQYNVLHETPQVIKLVMQRKGLYLSVVEINKSLSEYGKEKIPLDDFSVLDVGQIVDFIHDNTPVLANKEEVDLSSVTQKRQWDLVGTKEGEESAIAMIDKELGILD</sequence>
<dbReference type="GO" id="GO:0003677">
    <property type="term" value="F:DNA binding"/>
    <property type="evidence" value="ECO:0007669"/>
    <property type="project" value="InterPro"/>
</dbReference>
<feature type="domain" description="HTH crp-type" evidence="1">
    <location>
        <begin position="17"/>
        <end position="73"/>
    </location>
</feature>
<dbReference type="EMBL" id="KU640380">
    <property type="protein sequence ID" value="AMQ66623.1"/>
    <property type="molecule type" value="Genomic_DNA"/>
</dbReference>
<dbReference type="InterPro" id="IPR036388">
    <property type="entry name" value="WH-like_DNA-bd_sf"/>
</dbReference>
<dbReference type="SUPFAM" id="SSF46785">
    <property type="entry name" value="Winged helix' DNA-binding domain"/>
    <property type="match status" value="1"/>
</dbReference>
<dbReference type="OrthoDB" id="2009at10239"/>
<evidence type="ECO:0000259" key="1">
    <source>
        <dbReference type="Pfam" id="PF13545"/>
    </source>
</evidence>
<protein>
    <submittedName>
        <fullName evidence="2">DNA binding-like protein</fullName>
    </submittedName>
</protein>
<dbReference type="GeneID" id="28799508"/>
<evidence type="ECO:0000313" key="2">
    <source>
        <dbReference type="EMBL" id="AMQ66623.1"/>
    </source>
</evidence>
<dbReference type="Proteomes" id="UP000201588">
    <property type="component" value="Segment"/>
</dbReference>
<proteinExistence type="predicted"/>
<dbReference type="InterPro" id="IPR036390">
    <property type="entry name" value="WH_DNA-bd_sf"/>
</dbReference>
<name>A0A142F1G6_9CAUD</name>
<dbReference type="GO" id="GO:0006355">
    <property type="term" value="P:regulation of DNA-templated transcription"/>
    <property type="evidence" value="ECO:0007669"/>
    <property type="project" value="InterPro"/>
</dbReference>
<reference evidence="2 3" key="1">
    <citation type="submission" date="2016-01" db="EMBL/GenBank/DDBJ databases">
        <title>Isolation and characterization of bacteriophages from East Africa Rift Valley soda lakes.</title>
        <authorList>
            <person name="van Zyl L.J."/>
            <person name="Nemavhulani S."/>
            <person name="Cowan D.A."/>
            <person name="Trindade M.I."/>
        </authorList>
    </citation>
    <scope>NUCLEOTIDE SEQUENCE [LARGE SCALE GENOMIC DNA]</scope>
</reference>
<dbReference type="RefSeq" id="YP_009275313.1">
    <property type="nucleotide sequence ID" value="NC_030925.1"/>
</dbReference>
<accession>A0A142F1G6</accession>
<dbReference type="Gene3D" id="1.10.10.10">
    <property type="entry name" value="Winged helix-like DNA-binding domain superfamily/Winged helix DNA-binding domain"/>
    <property type="match status" value="1"/>
</dbReference>
<organism evidence="2 3">
    <name type="scientific">Bacillus phage Shbh1</name>
    <dbReference type="NCBI Taxonomy" id="1796992"/>
    <lineage>
        <taxon>Viruses</taxon>
        <taxon>Duplodnaviria</taxon>
        <taxon>Heunggongvirae</taxon>
        <taxon>Uroviricota</taxon>
        <taxon>Caudoviricetes</taxon>
        <taxon>Herelleviridae</taxon>
        <taxon>Bastillevirinae</taxon>
        <taxon>Shalavirus</taxon>
        <taxon>Shalavirus Shbh1</taxon>
    </lineage>
</organism>
<evidence type="ECO:0000313" key="3">
    <source>
        <dbReference type="Proteomes" id="UP000201588"/>
    </source>
</evidence>